<sequence>MLIEIPVNFADRRSGWHMSFGFQCRIEGVSIKIRKKIGRMICIFDLPTHPFALRLNGGRSPLSSSLALALMGTDVAALAARLLFRSFVSGLSQTRSPIQCLAFGADCRRLRPRRTNPICMPPKRVEASRAIIVVLVLLIRSRACAVSAVPCRGTRHALAAACAVAVERLREPALLGWSRFLEEGLLPTSSGSPVAE</sequence>
<dbReference type="AlphaFoldDB" id="K0SLS9"/>
<name>K0SLS9_THAOC</name>
<evidence type="ECO:0000313" key="2">
    <source>
        <dbReference type="Proteomes" id="UP000266841"/>
    </source>
</evidence>
<accession>K0SLS9</accession>
<protein>
    <submittedName>
        <fullName evidence="1">Uncharacterized protein</fullName>
    </submittedName>
</protein>
<dbReference type="Proteomes" id="UP000266841">
    <property type="component" value="Unassembled WGS sequence"/>
</dbReference>
<evidence type="ECO:0000313" key="1">
    <source>
        <dbReference type="EMBL" id="EJK67233.1"/>
    </source>
</evidence>
<dbReference type="EMBL" id="AGNL01013489">
    <property type="protein sequence ID" value="EJK67233.1"/>
    <property type="molecule type" value="Genomic_DNA"/>
</dbReference>
<proteinExistence type="predicted"/>
<keyword evidence="2" id="KW-1185">Reference proteome</keyword>
<reference evidence="1 2" key="1">
    <citation type="journal article" date="2012" name="Genome Biol.">
        <title>Genome and low-iron response of an oceanic diatom adapted to chronic iron limitation.</title>
        <authorList>
            <person name="Lommer M."/>
            <person name="Specht M."/>
            <person name="Roy A.S."/>
            <person name="Kraemer L."/>
            <person name="Andreson R."/>
            <person name="Gutowska M.A."/>
            <person name="Wolf J."/>
            <person name="Bergner S.V."/>
            <person name="Schilhabel M.B."/>
            <person name="Klostermeier U.C."/>
            <person name="Beiko R.G."/>
            <person name="Rosenstiel P."/>
            <person name="Hippler M."/>
            <person name="Laroche J."/>
        </authorList>
    </citation>
    <scope>NUCLEOTIDE SEQUENCE [LARGE SCALE GENOMIC DNA]</scope>
    <source>
        <strain evidence="1 2">CCMP1005</strain>
    </source>
</reference>
<comment type="caution">
    <text evidence="1">The sequence shown here is derived from an EMBL/GenBank/DDBJ whole genome shotgun (WGS) entry which is preliminary data.</text>
</comment>
<gene>
    <name evidence="1" type="ORF">THAOC_11768</name>
</gene>
<organism evidence="1 2">
    <name type="scientific">Thalassiosira oceanica</name>
    <name type="common">Marine diatom</name>
    <dbReference type="NCBI Taxonomy" id="159749"/>
    <lineage>
        <taxon>Eukaryota</taxon>
        <taxon>Sar</taxon>
        <taxon>Stramenopiles</taxon>
        <taxon>Ochrophyta</taxon>
        <taxon>Bacillariophyta</taxon>
        <taxon>Coscinodiscophyceae</taxon>
        <taxon>Thalassiosirophycidae</taxon>
        <taxon>Thalassiosirales</taxon>
        <taxon>Thalassiosiraceae</taxon>
        <taxon>Thalassiosira</taxon>
    </lineage>
</organism>